<feature type="compositionally biased region" description="Polar residues" evidence="13">
    <location>
        <begin position="1114"/>
        <end position="1134"/>
    </location>
</feature>
<reference evidence="18" key="1">
    <citation type="submission" date="2025-08" db="UniProtKB">
        <authorList>
            <consortium name="RefSeq"/>
        </authorList>
    </citation>
    <scope>IDENTIFICATION</scope>
    <source>
        <strain evidence="18">15112-1751.03</strain>
        <tissue evidence="18">Whole Adult</tissue>
    </source>
</reference>
<keyword evidence="7" id="KW-0862">Zinc</keyword>
<dbReference type="GO" id="GO:0003917">
    <property type="term" value="F:DNA topoisomerase type I (single strand cut, ATP-independent) activity"/>
    <property type="evidence" value="ECO:0007669"/>
    <property type="project" value="UniProtKB-EC"/>
</dbReference>
<evidence type="ECO:0000256" key="11">
    <source>
        <dbReference type="ARBA" id="ARBA00056363"/>
    </source>
</evidence>
<comment type="similarity">
    <text evidence="2">Belongs to the type IA topoisomerase family.</text>
</comment>
<evidence type="ECO:0000256" key="3">
    <source>
        <dbReference type="ARBA" id="ARBA00012891"/>
    </source>
</evidence>
<dbReference type="InterPro" id="IPR013497">
    <property type="entry name" value="Topo_IA_cen"/>
</dbReference>
<dbReference type="InterPro" id="IPR006171">
    <property type="entry name" value="TOPRIM_dom"/>
</dbReference>
<dbReference type="InterPro" id="IPR013824">
    <property type="entry name" value="Topo_IA_cen_sub1"/>
</dbReference>
<dbReference type="InterPro" id="IPR003601">
    <property type="entry name" value="Topo_IA_2"/>
</dbReference>
<dbReference type="Gene3D" id="1.10.290.10">
    <property type="entry name" value="Topoisomerase I, domain 4"/>
    <property type="match status" value="1"/>
</dbReference>
<dbReference type="SMART" id="SM00437">
    <property type="entry name" value="TOP1Ac"/>
    <property type="match status" value="1"/>
</dbReference>
<keyword evidence="10" id="KW-0413">Isomerase</keyword>
<dbReference type="GO" id="GO:0006310">
    <property type="term" value="P:DNA recombination"/>
    <property type="evidence" value="ECO:0007669"/>
    <property type="project" value="TreeGrafter"/>
</dbReference>
<feature type="domain" description="Topo IA-type catalytic" evidence="16">
    <location>
        <begin position="191"/>
        <end position="612"/>
    </location>
</feature>
<dbReference type="SMART" id="SM00436">
    <property type="entry name" value="TOP1Bc"/>
    <property type="match status" value="1"/>
</dbReference>
<feature type="compositionally biased region" description="Polar residues" evidence="13">
    <location>
        <begin position="1072"/>
        <end position="1082"/>
    </location>
</feature>
<evidence type="ECO:0000313" key="18">
    <source>
        <dbReference type="RefSeq" id="XP_034099400.2"/>
    </source>
</evidence>
<dbReference type="InterPro" id="IPR034144">
    <property type="entry name" value="TOPRIM_TopoIII"/>
</dbReference>
<dbReference type="GO" id="GO:0008270">
    <property type="term" value="F:zinc ion binding"/>
    <property type="evidence" value="ECO:0007669"/>
    <property type="project" value="UniProtKB-KW"/>
</dbReference>
<dbReference type="PROSITE" id="PS50880">
    <property type="entry name" value="TOPRIM"/>
    <property type="match status" value="1"/>
</dbReference>
<dbReference type="InterPro" id="IPR013826">
    <property type="entry name" value="Topo_IA_cen_sub3"/>
</dbReference>
<feature type="compositionally biased region" description="Polar residues" evidence="13">
    <location>
        <begin position="1035"/>
        <end position="1057"/>
    </location>
</feature>
<evidence type="ECO:0000256" key="12">
    <source>
        <dbReference type="PROSITE-ProRule" id="PRU01343"/>
    </source>
</evidence>
<feature type="compositionally biased region" description="Low complexity" evidence="13">
    <location>
        <begin position="1083"/>
        <end position="1095"/>
    </location>
</feature>
<dbReference type="Pfam" id="PF06839">
    <property type="entry name" value="Zn_ribbon_GRF"/>
    <property type="match status" value="2"/>
</dbReference>
<dbReference type="Pfam" id="PF01751">
    <property type="entry name" value="Toprim"/>
    <property type="match status" value="1"/>
</dbReference>
<dbReference type="CDD" id="cd00186">
    <property type="entry name" value="TOP1Ac"/>
    <property type="match status" value="1"/>
</dbReference>
<evidence type="ECO:0000256" key="8">
    <source>
        <dbReference type="ARBA" id="ARBA00023029"/>
    </source>
</evidence>
<dbReference type="Gene3D" id="1.10.460.10">
    <property type="entry name" value="Topoisomerase I, domain 2"/>
    <property type="match status" value="1"/>
</dbReference>
<proteinExistence type="inferred from homology"/>
<dbReference type="EC" id="5.6.2.1" evidence="3"/>
<dbReference type="InterPro" id="IPR023405">
    <property type="entry name" value="Topo_IA_core_domain"/>
</dbReference>
<dbReference type="CDD" id="cd03362">
    <property type="entry name" value="TOPRIM_TopoIA_TopoIII"/>
    <property type="match status" value="1"/>
</dbReference>
<dbReference type="Pfam" id="PF01396">
    <property type="entry name" value="Zn_ribbon_Top1"/>
    <property type="match status" value="1"/>
</dbReference>
<dbReference type="RefSeq" id="XP_034099400.2">
    <property type="nucleotide sequence ID" value="XM_034243509.2"/>
</dbReference>
<dbReference type="PANTHER" id="PTHR11390">
    <property type="entry name" value="PROKARYOTIC DNA TOPOISOMERASE"/>
    <property type="match status" value="1"/>
</dbReference>
<sequence>MFSLLKCLRYTKCSRYFHSTKTIRNKEMKFLNVAEKNDAAKTIAGLLSNGAAHRREGYSVYNKIYDFEAQVRGRNAKMVMTSVSGHLMQLEFLVSYRNWRNVDPRSLFDAPIRKTVGEDYQGIKRTLEREVRGCQGLIIWTDCDREGENIGYEIIEVCRAIKPNLTIYRASFSEITTPAVRRALQQLGEPDKRQSDAVDVRTELDLRTGAAITRFQTLRLQRLFPEKIADKLISYGSCQIPTLGFVAERYKEIEAFVSEAFWKIRVLHTIEELTVEFNWARNRLFDKEACENYLLLCLAEPEPRATVESVTVKPKHKWRPTPLDTVEMEKLGSRKLKLSAKETMTIAEKLYSKGLISYPRTETNQFSKEFALAPLVEQQTEHEAWGTFARRVLEWGPNPRNGNKSDQAHPPIHPTKMVTNLQGNEARVYELVVRHFLACVSKDAVGSETIVNIDIAGEKFSANGLVIHERNYLDVYVYDKWSAKQIHDYKQGQRFEPTEIMLHEGATTAPPLLTEADLIALMEKHGIGTDATHAEHINTIKERGYIGVVDKGALIPGVIGMGLYEGYDAMELALAKPQLRAEFEADLKRICLGEKDPKQVLREQVAKYKQAYQQITDKITAMDAKISQRLNETPVATPANDTAPEANGSMIRELFQCPKCDMAPLALKPKKNPGSFFIGCLNFPDCKNVVWLPEDCKDYQVLDECCAQCGEGYHMLKFRFSTPYYRGLFNAPSGWYKNCLRCDELFRSTFNINLDQVKRVGRIVAQTNGAGSGPGPGPGGGGSRSGGGATVSGWGTAGGGAGGDGASKASKSKGNTASKTTKKAAGGVAASRMKRNSKTEATTGTGGIRSYFTGAASSRTASLDGFFDSNDGFEEQMLAAASVVETNPLPAAELDDDIAAAFAADDDADFEALVNAGGSNPQPPPSPPPAGEPQNLDDSLTQWMKKKYEADEVPMVWGRQARAAAEAQPAPKRVRLSDASMPDAVAPSAVLCSGCHQPALQLTTRSAGPNQGRQFYKCPKQQQCKFFQWADEQPPATSADNPTLVANSGAAAQTRTQDSQDKDTWGTAGAANRNNNSWGTSQNSDAWGSGNSSSGWGTGGAAQQRSRGSEDSETWGSNGAANRRGSTSNETISWGSAGAAVPTSRTSQDYSHNASSWGTGGAANQKAGSSNANWGRNNATETSSWGSSKNNTSSWNNSQPNRNNVTKSAATSRGNNSNITSSFGGTKMRSNSSSTVTITQSPKRPAANSNNVQCNCGKPAISLIVRKETPNKGRPFYSCANREKSCGFFQWADTDENQGNQQQGRSSATTGARAAPAPTNGNRQARRCGLCREEGHTRNKCPRKNDFDC</sequence>
<feature type="compositionally biased region" description="Gly residues" evidence="13">
    <location>
        <begin position="770"/>
        <end position="805"/>
    </location>
</feature>
<protein>
    <recommendedName>
        <fullName evidence="3">DNA topoisomerase</fullName>
        <ecNumber evidence="3">5.6.2.1</ecNumber>
    </recommendedName>
</protein>
<feature type="compositionally biased region" description="Polar residues" evidence="13">
    <location>
        <begin position="1143"/>
        <end position="1157"/>
    </location>
</feature>
<accession>A0A6P8WN78</accession>
<evidence type="ECO:0000256" key="6">
    <source>
        <dbReference type="ARBA" id="ARBA00022771"/>
    </source>
</evidence>
<feature type="domain" description="GRF-type" evidence="15">
    <location>
        <begin position="1254"/>
        <end position="1295"/>
    </location>
</feature>
<dbReference type="InterPro" id="IPR003602">
    <property type="entry name" value="Topo_IA_DNA-bd_dom"/>
</dbReference>
<dbReference type="InterPro" id="IPR000380">
    <property type="entry name" value="Topo_IA"/>
</dbReference>
<feature type="compositionally biased region" description="Polar residues" evidence="13">
    <location>
        <begin position="1199"/>
        <end position="1252"/>
    </location>
</feature>
<name>A0A6P8WN78_DROAB</name>
<dbReference type="PROSITE" id="PS51999">
    <property type="entry name" value="ZF_GRF"/>
    <property type="match status" value="2"/>
</dbReference>
<dbReference type="FunFam" id="1.10.460.10:FF:000003">
    <property type="entry name" value="DNA topoisomerase"/>
    <property type="match status" value="1"/>
</dbReference>
<dbReference type="Gene3D" id="2.70.20.10">
    <property type="entry name" value="Topoisomerase I, domain 3"/>
    <property type="match status" value="1"/>
</dbReference>
<dbReference type="GO" id="GO:0031422">
    <property type="term" value="C:RecQ family helicase-topoisomerase III complex"/>
    <property type="evidence" value="ECO:0007669"/>
    <property type="project" value="TreeGrafter"/>
</dbReference>
<evidence type="ECO:0000256" key="2">
    <source>
        <dbReference type="ARBA" id="ARBA00009446"/>
    </source>
</evidence>
<evidence type="ECO:0000259" key="16">
    <source>
        <dbReference type="PROSITE" id="PS52039"/>
    </source>
</evidence>
<gene>
    <name evidence="18" type="primary">LOC117564648</name>
</gene>
<dbReference type="GO" id="GO:0005634">
    <property type="term" value="C:nucleus"/>
    <property type="evidence" value="ECO:0007669"/>
    <property type="project" value="TreeGrafter"/>
</dbReference>
<dbReference type="GeneID" id="117564648"/>
<feature type="compositionally biased region" description="Low complexity" evidence="13">
    <location>
        <begin position="1304"/>
        <end position="1323"/>
    </location>
</feature>
<evidence type="ECO:0000259" key="14">
    <source>
        <dbReference type="PROSITE" id="PS50880"/>
    </source>
</evidence>
<dbReference type="CTD" id="35236"/>
<dbReference type="FunFam" id="1.10.290.10:FF:000001">
    <property type="entry name" value="DNA topoisomerase"/>
    <property type="match status" value="1"/>
</dbReference>
<keyword evidence="4" id="KW-0479">Metal-binding</keyword>
<dbReference type="InterPro" id="IPR013825">
    <property type="entry name" value="Topo_IA_cen_sub2"/>
</dbReference>
<dbReference type="Proteomes" id="UP000515160">
    <property type="component" value="Chromosome 2L"/>
</dbReference>
<evidence type="ECO:0000313" key="17">
    <source>
        <dbReference type="Proteomes" id="UP000515160"/>
    </source>
</evidence>
<keyword evidence="8" id="KW-0799">Topoisomerase</keyword>
<dbReference type="PRINTS" id="PR00417">
    <property type="entry name" value="PRTPISMRASEI"/>
</dbReference>
<feature type="region of interest" description="Disordered" evidence="13">
    <location>
        <begin position="766"/>
        <end position="848"/>
    </location>
</feature>
<keyword evidence="5" id="KW-0677">Repeat</keyword>
<comment type="catalytic activity">
    <reaction evidence="1">
        <text>ATP-independent breakage of single-stranded DNA, followed by passage and rejoining.</text>
        <dbReference type="EC" id="5.6.2.1"/>
    </reaction>
</comment>
<dbReference type="GO" id="GO:0003677">
    <property type="term" value="F:DNA binding"/>
    <property type="evidence" value="ECO:0007669"/>
    <property type="project" value="UniProtKB-KW"/>
</dbReference>
<dbReference type="PROSITE" id="PS52039">
    <property type="entry name" value="TOPO_IA_2"/>
    <property type="match status" value="1"/>
</dbReference>
<keyword evidence="9" id="KW-0238">DNA-binding</keyword>
<comment type="function">
    <text evidence="11">Releases the supercoiling and torsional tension of DNA introduced during the DNA replication and transcription by transiently cleaving and rejoining one strand of the DNA duplex. Introduces a single-strand break via transesterification at a target site in duplex DNA. The scissile phosphodiester is attacked by the catalytic tyrosine of the enzyme, resulting in the formation of a DNA-(5'-phosphotyrosyl)-enzyme intermediate and the expulsion of a 3'-OH DNA strand. The free DNA strand than undergoes passage around the unbroken strand thus removing DNA supercoils. Finally, in the religation step, the DNA 3'-OH attacks the covalent intermediate to expel the active-site tyrosine and restore the DNA phosphodiester backbone. Weakly relaxes negative supercoils and displays a distinct preference for binding single-stranded DNA.</text>
</comment>
<dbReference type="InterPro" id="IPR013498">
    <property type="entry name" value="Topo_IA_Znf"/>
</dbReference>
<feature type="compositionally biased region" description="Polar residues" evidence="13">
    <location>
        <begin position="1166"/>
        <end position="1181"/>
    </location>
</feature>
<evidence type="ECO:0000256" key="4">
    <source>
        <dbReference type="ARBA" id="ARBA00022723"/>
    </source>
</evidence>
<evidence type="ECO:0000256" key="5">
    <source>
        <dbReference type="ARBA" id="ARBA00022737"/>
    </source>
</evidence>
<feature type="region of interest" description="Disordered" evidence="13">
    <location>
        <begin position="1296"/>
        <end position="1328"/>
    </location>
</feature>
<dbReference type="OrthoDB" id="430051at2759"/>
<evidence type="ECO:0000259" key="15">
    <source>
        <dbReference type="PROSITE" id="PS51999"/>
    </source>
</evidence>
<feature type="region of interest" description="Disordered" evidence="13">
    <location>
        <begin position="1033"/>
        <end position="1252"/>
    </location>
</feature>
<dbReference type="Pfam" id="PF01131">
    <property type="entry name" value="Topoisom_bac"/>
    <property type="match status" value="1"/>
</dbReference>
<feature type="domain" description="Toprim" evidence="14">
    <location>
        <begin position="29"/>
        <end position="173"/>
    </location>
</feature>
<dbReference type="SMART" id="SM00493">
    <property type="entry name" value="TOPRIM"/>
    <property type="match status" value="1"/>
</dbReference>
<dbReference type="GO" id="GO:0006265">
    <property type="term" value="P:DNA topological change"/>
    <property type="evidence" value="ECO:0007669"/>
    <property type="project" value="InterPro"/>
</dbReference>
<dbReference type="FunFam" id="3.40.50.140:FF:000003">
    <property type="entry name" value="DNA topoisomerase"/>
    <property type="match status" value="1"/>
</dbReference>
<dbReference type="GO" id="GO:0006281">
    <property type="term" value="P:DNA repair"/>
    <property type="evidence" value="ECO:0007669"/>
    <property type="project" value="TreeGrafter"/>
</dbReference>
<dbReference type="PANTHER" id="PTHR11390:SF21">
    <property type="entry name" value="DNA TOPOISOMERASE 3-ALPHA"/>
    <property type="match status" value="1"/>
</dbReference>
<keyword evidence="6 12" id="KW-0863">Zinc-finger</keyword>
<evidence type="ECO:0000256" key="7">
    <source>
        <dbReference type="ARBA" id="ARBA00022833"/>
    </source>
</evidence>
<evidence type="ECO:0000256" key="1">
    <source>
        <dbReference type="ARBA" id="ARBA00000213"/>
    </source>
</evidence>
<feature type="compositionally biased region" description="Low complexity" evidence="13">
    <location>
        <begin position="806"/>
        <end position="831"/>
    </location>
</feature>
<evidence type="ECO:0000256" key="10">
    <source>
        <dbReference type="ARBA" id="ARBA00023235"/>
    </source>
</evidence>
<dbReference type="InterPro" id="IPR023406">
    <property type="entry name" value="Topo_IA_AS"/>
</dbReference>
<feature type="domain" description="GRF-type" evidence="15">
    <location>
        <begin position="992"/>
        <end position="1033"/>
    </location>
</feature>
<dbReference type="InterPro" id="IPR010666">
    <property type="entry name" value="Znf_GRF"/>
</dbReference>
<organism evidence="17 18">
    <name type="scientific">Drosophila albomicans</name>
    <name type="common">Fruit fly</name>
    <dbReference type="NCBI Taxonomy" id="7291"/>
    <lineage>
        <taxon>Eukaryota</taxon>
        <taxon>Metazoa</taxon>
        <taxon>Ecdysozoa</taxon>
        <taxon>Arthropoda</taxon>
        <taxon>Hexapoda</taxon>
        <taxon>Insecta</taxon>
        <taxon>Pterygota</taxon>
        <taxon>Neoptera</taxon>
        <taxon>Endopterygota</taxon>
        <taxon>Diptera</taxon>
        <taxon>Brachycera</taxon>
        <taxon>Muscomorpha</taxon>
        <taxon>Ephydroidea</taxon>
        <taxon>Drosophilidae</taxon>
        <taxon>Drosophila</taxon>
    </lineage>
</organism>
<feature type="compositionally biased region" description="Pro residues" evidence="13">
    <location>
        <begin position="921"/>
        <end position="931"/>
    </location>
</feature>
<dbReference type="SUPFAM" id="SSF56712">
    <property type="entry name" value="Prokaryotic type I DNA topoisomerase"/>
    <property type="match status" value="1"/>
</dbReference>
<evidence type="ECO:0000256" key="9">
    <source>
        <dbReference type="ARBA" id="ARBA00023125"/>
    </source>
</evidence>
<dbReference type="Gene3D" id="3.40.50.140">
    <property type="match status" value="1"/>
</dbReference>
<keyword evidence="17" id="KW-1185">Reference proteome</keyword>
<feature type="region of interest" description="Disordered" evidence="13">
    <location>
        <begin position="913"/>
        <end position="937"/>
    </location>
</feature>
<dbReference type="PROSITE" id="PS00396">
    <property type="entry name" value="TOPO_IA_1"/>
    <property type="match status" value="1"/>
</dbReference>
<feature type="compositionally biased region" description="Low complexity" evidence="13">
    <location>
        <begin position="1182"/>
        <end position="1198"/>
    </location>
</feature>
<evidence type="ECO:0000256" key="13">
    <source>
        <dbReference type="SAM" id="MobiDB-lite"/>
    </source>
</evidence>